<protein>
    <submittedName>
        <fullName evidence="4">Glyoxylate/hydroxypyruvate reductase A</fullName>
    </submittedName>
</protein>
<keyword evidence="5" id="KW-1185">Reference proteome</keyword>
<evidence type="ECO:0000256" key="1">
    <source>
        <dbReference type="ARBA" id="ARBA00023002"/>
    </source>
</evidence>
<name>A0A1H3W3Q4_9RHOB</name>
<evidence type="ECO:0000256" key="2">
    <source>
        <dbReference type="ARBA" id="ARBA00023027"/>
    </source>
</evidence>
<keyword evidence="2" id="KW-0520">NAD</keyword>
<dbReference type="GO" id="GO:0051287">
    <property type="term" value="F:NAD binding"/>
    <property type="evidence" value="ECO:0007669"/>
    <property type="project" value="InterPro"/>
</dbReference>
<dbReference type="SUPFAM" id="SSF51735">
    <property type="entry name" value="NAD(P)-binding Rossmann-fold domains"/>
    <property type="match status" value="1"/>
</dbReference>
<dbReference type="RefSeq" id="WP_093247990.1">
    <property type="nucleotide sequence ID" value="NZ_FNQM01000001.1"/>
</dbReference>
<evidence type="ECO:0000259" key="3">
    <source>
        <dbReference type="Pfam" id="PF02826"/>
    </source>
</evidence>
<organism evidence="4 5">
    <name type="scientific">Rubrimonas cliftonensis</name>
    <dbReference type="NCBI Taxonomy" id="89524"/>
    <lineage>
        <taxon>Bacteria</taxon>
        <taxon>Pseudomonadati</taxon>
        <taxon>Pseudomonadota</taxon>
        <taxon>Alphaproteobacteria</taxon>
        <taxon>Rhodobacterales</taxon>
        <taxon>Paracoccaceae</taxon>
        <taxon>Rubrimonas</taxon>
    </lineage>
</organism>
<reference evidence="4 5" key="1">
    <citation type="submission" date="2016-10" db="EMBL/GenBank/DDBJ databases">
        <authorList>
            <person name="de Groot N.N."/>
        </authorList>
    </citation>
    <scope>NUCLEOTIDE SEQUENCE [LARGE SCALE GENOMIC DNA]</scope>
    <source>
        <strain evidence="4 5">DSM 15345</strain>
    </source>
</reference>
<gene>
    <name evidence="4" type="ORF">SAMN05444370_101487</name>
</gene>
<evidence type="ECO:0000313" key="5">
    <source>
        <dbReference type="Proteomes" id="UP000198703"/>
    </source>
</evidence>
<feature type="domain" description="D-isomer specific 2-hydroxyacid dehydrogenase NAD-binding" evidence="3">
    <location>
        <begin position="140"/>
        <end position="284"/>
    </location>
</feature>
<proteinExistence type="predicted"/>
<keyword evidence="4" id="KW-0670">Pyruvate</keyword>
<sequence>MPAATQSPVVLLAVEEDDSAAWAAELEAAAAEQGLDMRLVRPGEAAPEAVEHMVFAGSGPVRDFTPYVGLRAIHSIWAGVEKVLAIPTLPADVPLCRMVEPGLRWGMTEYVVGHVLRRHLGVDGFLAGPEARWAEPVPPLARDRRVGVLGLGELGADAARALSALNFDVAGWSRSPRSIPGVACHCGEDGLAALLSRSEILVCLLPATPLTENLLNAGRLALLPRGAAIVNAGRGELIDDSALLAALDAGRVGHATLDVFRIEPLPTDHPYRAHPRVTVTPHVASATRPATAAPEIVSQIVRFQAGEPLRHVVDRRLGY</sequence>
<dbReference type="GO" id="GO:0016491">
    <property type="term" value="F:oxidoreductase activity"/>
    <property type="evidence" value="ECO:0007669"/>
    <property type="project" value="UniProtKB-KW"/>
</dbReference>
<dbReference type="AlphaFoldDB" id="A0A1H3W3Q4"/>
<dbReference type="Gene3D" id="3.40.50.720">
    <property type="entry name" value="NAD(P)-binding Rossmann-like Domain"/>
    <property type="match status" value="2"/>
</dbReference>
<dbReference type="Proteomes" id="UP000198703">
    <property type="component" value="Unassembled WGS sequence"/>
</dbReference>
<dbReference type="Pfam" id="PF02826">
    <property type="entry name" value="2-Hacid_dh_C"/>
    <property type="match status" value="1"/>
</dbReference>
<dbReference type="OrthoDB" id="9787219at2"/>
<accession>A0A1H3W3Q4</accession>
<dbReference type="InterPro" id="IPR036291">
    <property type="entry name" value="NAD(P)-bd_dom_sf"/>
</dbReference>
<dbReference type="InterPro" id="IPR006140">
    <property type="entry name" value="D-isomer_DH_NAD-bd"/>
</dbReference>
<dbReference type="PANTHER" id="PTHR43333">
    <property type="entry name" value="2-HACID_DH_C DOMAIN-CONTAINING PROTEIN"/>
    <property type="match status" value="1"/>
</dbReference>
<dbReference type="CDD" id="cd12164">
    <property type="entry name" value="GDH_like_2"/>
    <property type="match status" value="1"/>
</dbReference>
<keyword evidence="1" id="KW-0560">Oxidoreductase</keyword>
<dbReference type="PANTHER" id="PTHR43333:SF1">
    <property type="entry name" value="D-ISOMER SPECIFIC 2-HYDROXYACID DEHYDROGENASE NAD-BINDING DOMAIN-CONTAINING PROTEIN"/>
    <property type="match status" value="1"/>
</dbReference>
<dbReference type="STRING" id="89524.SAMN05444370_101487"/>
<evidence type="ECO:0000313" key="4">
    <source>
        <dbReference type="EMBL" id="SDZ81471.1"/>
    </source>
</evidence>
<dbReference type="EMBL" id="FNQM01000001">
    <property type="protein sequence ID" value="SDZ81471.1"/>
    <property type="molecule type" value="Genomic_DNA"/>
</dbReference>